<dbReference type="GO" id="GO:0046872">
    <property type="term" value="F:metal ion binding"/>
    <property type="evidence" value="ECO:0007669"/>
    <property type="project" value="UniProtKB-KW"/>
</dbReference>
<name>A0A183AJD4_9TREM</name>
<feature type="domain" description="PDEase" evidence="6">
    <location>
        <begin position="1"/>
        <end position="295"/>
    </location>
</feature>
<feature type="binding site" evidence="5">
    <location>
        <position position="109"/>
    </location>
    <ligand>
        <name>Zn(2+)</name>
        <dbReference type="ChEBI" id="CHEBI:29105"/>
        <label>2</label>
    </ligand>
</feature>
<protein>
    <submittedName>
        <fullName evidence="7">PDEase domain-containing protein</fullName>
    </submittedName>
</protein>
<dbReference type="SUPFAM" id="SSF109604">
    <property type="entry name" value="HD-domain/PDEase-like"/>
    <property type="match status" value="1"/>
</dbReference>
<dbReference type="CDD" id="cd00077">
    <property type="entry name" value="HDc"/>
    <property type="match status" value="1"/>
</dbReference>
<sequence length="295" mass="34228">LTSLKNKFMCHEKQSFSRLFRSHLLQTQTCLSMFEDLNLINHWRISRKTLSRFILMVRRGYRDPAYHNWMHAFSVCHFIYVCGMNLPLAGDYLTDMEFFALFVASLCHDIDHRGTNNSFQLQSKSTLAALYSSEGSVLERHHFSQTICILNTKDCNVFESLTEKVLLDRIRDIILATDLAHHLNILSNLREMADIGYNRESPKHHNLLLCLLMTAADLSDQTKNWSNTVQVAKLIYEEFFRQGDLEKALGHNPADSMDRERACVPSLQISFLDYIISPFPAPRPFIFFQRGSRKT</sequence>
<dbReference type="InterPro" id="IPR002073">
    <property type="entry name" value="PDEase_catalytic_dom"/>
</dbReference>
<keyword evidence="1 5" id="KW-0479">Metal-binding</keyword>
<dbReference type="InterPro" id="IPR023174">
    <property type="entry name" value="PDEase_CS"/>
</dbReference>
<dbReference type="SMART" id="SM00471">
    <property type="entry name" value="HDc"/>
    <property type="match status" value="1"/>
</dbReference>
<evidence type="ECO:0000313" key="7">
    <source>
        <dbReference type="WBParaSite" id="ECPE_0000708401-mRNA-1"/>
    </source>
</evidence>
<feature type="binding site" evidence="4">
    <location>
        <position position="109"/>
    </location>
    <ligand>
        <name>AMP</name>
        <dbReference type="ChEBI" id="CHEBI:456215"/>
    </ligand>
</feature>
<evidence type="ECO:0000256" key="1">
    <source>
        <dbReference type="ARBA" id="ARBA00022723"/>
    </source>
</evidence>
<evidence type="ECO:0000256" key="2">
    <source>
        <dbReference type="ARBA" id="ARBA00022801"/>
    </source>
</evidence>
<dbReference type="PROSITE" id="PS00126">
    <property type="entry name" value="PDEASE_I_1"/>
    <property type="match status" value="1"/>
</dbReference>
<dbReference type="Gene3D" id="1.10.1300.10">
    <property type="entry name" value="3'5'-cyclic nucleotide phosphodiesterase, catalytic domain"/>
    <property type="match status" value="1"/>
</dbReference>
<proteinExistence type="predicted"/>
<dbReference type="GO" id="GO:0004114">
    <property type="term" value="F:3',5'-cyclic-nucleotide phosphodiesterase activity"/>
    <property type="evidence" value="ECO:0007669"/>
    <property type="project" value="InterPro"/>
</dbReference>
<feature type="active site" description="Proton donor" evidence="3">
    <location>
        <position position="67"/>
    </location>
</feature>
<feature type="binding site" evidence="5">
    <location>
        <position position="109"/>
    </location>
    <ligand>
        <name>Zn(2+)</name>
        <dbReference type="ChEBI" id="CHEBI:29105"/>
        <label>1</label>
    </ligand>
</feature>
<feature type="binding site" evidence="4">
    <location>
        <position position="268"/>
    </location>
    <ligand>
        <name>AMP</name>
        <dbReference type="ChEBI" id="CHEBI:456215"/>
    </ligand>
</feature>
<feature type="binding site" evidence="4">
    <location>
        <position position="217"/>
    </location>
    <ligand>
        <name>AMP</name>
        <dbReference type="ChEBI" id="CHEBI:456215"/>
    </ligand>
</feature>
<organism evidence="7">
    <name type="scientific">Echinostoma caproni</name>
    <dbReference type="NCBI Taxonomy" id="27848"/>
    <lineage>
        <taxon>Eukaryota</taxon>
        <taxon>Metazoa</taxon>
        <taxon>Spiralia</taxon>
        <taxon>Lophotrochozoa</taxon>
        <taxon>Platyhelminthes</taxon>
        <taxon>Trematoda</taxon>
        <taxon>Digenea</taxon>
        <taxon>Plagiorchiida</taxon>
        <taxon>Echinostomata</taxon>
        <taxon>Echinostomatoidea</taxon>
        <taxon>Echinostomatidae</taxon>
        <taxon>Echinostoma</taxon>
    </lineage>
</organism>
<evidence type="ECO:0000256" key="4">
    <source>
        <dbReference type="PIRSR" id="PIRSR623088-2"/>
    </source>
</evidence>
<evidence type="ECO:0000256" key="5">
    <source>
        <dbReference type="PIRSR" id="PIRSR623088-3"/>
    </source>
</evidence>
<accession>A0A183AJD4</accession>
<dbReference type="PRINTS" id="PR00387">
    <property type="entry name" value="PDIESTERASE1"/>
</dbReference>
<dbReference type="InterPro" id="IPR023088">
    <property type="entry name" value="PDEase"/>
</dbReference>
<dbReference type="PROSITE" id="PS51845">
    <property type="entry name" value="PDEASE_I_2"/>
    <property type="match status" value="1"/>
</dbReference>
<feature type="binding site" evidence="5">
    <location>
        <position position="71"/>
    </location>
    <ligand>
        <name>Zn(2+)</name>
        <dbReference type="ChEBI" id="CHEBI:29105"/>
        <label>1</label>
    </ligand>
</feature>
<dbReference type="GO" id="GO:0007165">
    <property type="term" value="P:signal transduction"/>
    <property type="evidence" value="ECO:0007669"/>
    <property type="project" value="InterPro"/>
</dbReference>
<evidence type="ECO:0000256" key="3">
    <source>
        <dbReference type="PIRSR" id="PIRSR623088-1"/>
    </source>
</evidence>
<dbReference type="InterPro" id="IPR003607">
    <property type="entry name" value="HD/PDEase_dom"/>
</dbReference>
<evidence type="ECO:0000259" key="6">
    <source>
        <dbReference type="PROSITE" id="PS51845"/>
    </source>
</evidence>
<reference evidence="7" key="1">
    <citation type="submission" date="2016-06" db="UniProtKB">
        <authorList>
            <consortium name="WormBaseParasite"/>
        </authorList>
    </citation>
    <scope>IDENTIFICATION</scope>
</reference>
<feature type="binding site" evidence="5">
    <location>
        <position position="217"/>
    </location>
    <ligand>
        <name>Zn(2+)</name>
        <dbReference type="ChEBI" id="CHEBI:29105"/>
        <label>1</label>
    </ligand>
</feature>
<feature type="binding site" evidence="5">
    <location>
        <position position="108"/>
    </location>
    <ligand>
        <name>Zn(2+)</name>
        <dbReference type="ChEBI" id="CHEBI:29105"/>
        <label>1</label>
    </ligand>
</feature>
<dbReference type="WBParaSite" id="ECPE_0000708401-mRNA-1">
    <property type="protein sequence ID" value="ECPE_0000708401-mRNA-1"/>
    <property type="gene ID" value="ECPE_0000708401"/>
</dbReference>
<dbReference type="InterPro" id="IPR036971">
    <property type="entry name" value="PDEase_catalytic_dom_sf"/>
</dbReference>
<dbReference type="Pfam" id="PF00233">
    <property type="entry name" value="PDEase_I"/>
    <property type="match status" value="1"/>
</dbReference>
<dbReference type="PANTHER" id="PTHR11347">
    <property type="entry name" value="CYCLIC NUCLEOTIDE PHOSPHODIESTERASE"/>
    <property type="match status" value="1"/>
</dbReference>
<feature type="binding site" evidence="4">
    <location>
        <begin position="67"/>
        <end position="71"/>
    </location>
    <ligand>
        <name>AMP</name>
        <dbReference type="ChEBI" id="CHEBI:456215"/>
    </ligand>
</feature>
<keyword evidence="2" id="KW-0378">Hydrolase</keyword>
<dbReference type="AlphaFoldDB" id="A0A183AJD4"/>